<accession>A0ABM0SRF8</accession>
<dbReference type="PANTHER" id="PTHR46162">
    <property type="entry name" value="TRAF-LIKE FAMILY PROTEIN"/>
    <property type="match status" value="1"/>
</dbReference>
<feature type="domain" description="MATH" evidence="1">
    <location>
        <begin position="51"/>
        <end position="184"/>
    </location>
</feature>
<dbReference type="InterPro" id="IPR002083">
    <property type="entry name" value="MATH/TRAF_dom"/>
</dbReference>
<dbReference type="Pfam" id="PF22486">
    <property type="entry name" value="MATH_2"/>
    <property type="match status" value="2"/>
</dbReference>
<dbReference type="PANTHER" id="PTHR46162:SF5">
    <property type="entry name" value="T23K8.6-RELATED"/>
    <property type="match status" value="1"/>
</dbReference>
<dbReference type="GeneID" id="104701113"/>
<dbReference type="CDD" id="cd00121">
    <property type="entry name" value="MATH"/>
    <property type="match status" value="2"/>
</dbReference>
<dbReference type="SUPFAM" id="SSF49599">
    <property type="entry name" value="TRAF domain-like"/>
    <property type="match status" value="2"/>
</dbReference>
<protein>
    <submittedName>
        <fullName evidence="3">Uncharacterized protein LOC104701113</fullName>
    </submittedName>
</protein>
<proteinExistence type="predicted"/>
<evidence type="ECO:0000313" key="3">
    <source>
        <dbReference type="RefSeq" id="XP_010415058.1"/>
    </source>
</evidence>
<dbReference type="RefSeq" id="XP_010415058.1">
    <property type="nucleotide sequence ID" value="XM_010416756.2"/>
</dbReference>
<keyword evidence="2" id="KW-1185">Reference proteome</keyword>
<sequence length="335" mass="37401">MDRRMDFAASAFAMMSNWRANHPPSSSFPQRGSSVPDVAVLRSWRDHLPPCASSVVKLSQLTAVNNRNESSVFSSGGYNWRLVVYPKGNEEDNGKGFVSMYVELDKSCLSPTSAPPTEVSAYLSFFVFNKKENKYFSVQDVEVKKFSPSRTVWGVSQVLPLEVFSDLANGYILEGEEHEFGAHVKIAPSPVAAAENLPFHKFSWSVRDFSLLKQSDYVSKTFQMGEKKWTLTVYPKGDSSAEGKLSSYVHLAEGENLLTGELVMVRAQLQVLDPRGSKNLSECLQGWVMTSNAGRGIAQFMRLAEIQEGYLDDEDTLNVEMECEVVKAIKNNPFF</sequence>
<dbReference type="InterPro" id="IPR008974">
    <property type="entry name" value="TRAF-like"/>
</dbReference>
<dbReference type="Gene3D" id="2.60.210.10">
    <property type="entry name" value="Apoptosis, Tumor Necrosis Factor Receptor Associated Protein 2, Chain A"/>
    <property type="match status" value="2"/>
</dbReference>
<name>A0ABM0SRF8_CAMSA</name>
<evidence type="ECO:0000259" key="1">
    <source>
        <dbReference type="PROSITE" id="PS50144"/>
    </source>
</evidence>
<gene>
    <name evidence="3" type="primary">LOC104701113</name>
</gene>
<dbReference type="PROSITE" id="PS50144">
    <property type="entry name" value="MATH"/>
    <property type="match status" value="2"/>
</dbReference>
<reference evidence="3" key="2">
    <citation type="submission" date="2025-08" db="UniProtKB">
        <authorList>
            <consortium name="RefSeq"/>
        </authorList>
    </citation>
    <scope>IDENTIFICATION</scope>
    <source>
        <tissue evidence="3">Leaf</tissue>
    </source>
</reference>
<evidence type="ECO:0000313" key="2">
    <source>
        <dbReference type="Proteomes" id="UP000694864"/>
    </source>
</evidence>
<feature type="domain" description="MATH" evidence="1">
    <location>
        <begin position="199"/>
        <end position="323"/>
    </location>
</feature>
<organism evidence="2 3">
    <name type="scientific">Camelina sativa</name>
    <name type="common">False flax</name>
    <name type="synonym">Myagrum sativum</name>
    <dbReference type="NCBI Taxonomy" id="90675"/>
    <lineage>
        <taxon>Eukaryota</taxon>
        <taxon>Viridiplantae</taxon>
        <taxon>Streptophyta</taxon>
        <taxon>Embryophyta</taxon>
        <taxon>Tracheophyta</taxon>
        <taxon>Spermatophyta</taxon>
        <taxon>Magnoliopsida</taxon>
        <taxon>eudicotyledons</taxon>
        <taxon>Gunneridae</taxon>
        <taxon>Pentapetalae</taxon>
        <taxon>rosids</taxon>
        <taxon>malvids</taxon>
        <taxon>Brassicales</taxon>
        <taxon>Brassicaceae</taxon>
        <taxon>Camelineae</taxon>
        <taxon>Camelina</taxon>
    </lineage>
</organism>
<dbReference type="Proteomes" id="UP000694864">
    <property type="component" value="Chromosome 7"/>
</dbReference>
<reference evidence="2" key="1">
    <citation type="journal article" date="2014" name="Nat. Commun.">
        <title>The emerging biofuel crop Camelina sativa retains a highly undifferentiated hexaploid genome structure.</title>
        <authorList>
            <person name="Kagale S."/>
            <person name="Koh C."/>
            <person name="Nixon J."/>
            <person name="Bollina V."/>
            <person name="Clarke W.E."/>
            <person name="Tuteja R."/>
            <person name="Spillane C."/>
            <person name="Robinson S.J."/>
            <person name="Links M.G."/>
            <person name="Clarke C."/>
            <person name="Higgins E.E."/>
            <person name="Huebert T."/>
            <person name="Sharpe A.G."/>
            <person name="Parkin I.A."/>
        </authorList>
    </citation>
    <scope>NUCLEOTIDE SEQUENCE [LARGE SCALE GENOMIC DNA]</scope>
    <source>
        <strain evidence="2">cv. DH55</strain>
    </source>
</reference>
<dbReference type="SMART" id="SM00061">
    <property type="entry name" value="MATH"/>
    <property type="match status" value="2"/>
</dbReference>